<dbReference type="GO" id="GO:0000271">
    <property type="term" value="P:polysaccharide biosynthetic process"/>
    <property type="evidence" value="ECO:0007669"/>
    <property type="project" value="UniProtKB-KW"/>
</dbReference>
<dbReference type="InterPro" id="IPR047141">
    <property type="entry name" value="Stealth"/>
</dbReference>
<feature type="domain" description="Stealth protein CR2 conserved region 2" evidence="4">
    <location>
        <begin position="103"/>
        <end position="207"/>
    </location>
</feature>
<proteinExistence type="inferred from homology"/>
<dbReference type="AlphaFoldDB" id="A0A0A1H2V9"/>
<evidence type="ECO:0000313" key="6">
    <source>
        <dbReference type="EMBL" id="BAP87047.1"/>
    </source>
</evidence>
<dbReference type="InterPro" id="IPR031358">
    <property type="entry name" value="Stealth_CR1"/>
</dbReference>
<dbReference type="InterPro" id="IPR021520">
    <property type="entry name" value="Stealth_CR2"/>
</dbReference>
<protein>
    <submittedName>
        <fullName evidence="6">Capsular polysaccharide synthesis protein A</fullName>
    </submittedName>
</protein>
<keyword evidence="2" id="KW-0808">Transferase</keyword>
<dbReference type="Pfam" id="PF11380">
    <property type="entry name" value="Stealth_CR2"/>
    <property type="match status" value="1"/>
</dbReference>
<feature type="domain" description="Stealth protein CR1 conserved region 1" evidence="5">
    <location>
        <begin position="65"/>
        <end position="90"/>
    </location>
</feature>
<dbReference type="RefSeq" id="WP_005615976.1">
    <property type="nucleotide sequence ID" value="NZ_CP031862.1"/>
</dbReference>
<gene>
    <name evidence="6" type="primary">cps12A</name>
</gene>
<organism evidence="6">
    <name type="scientific">Actinobacillus pleuropneumoniae</name>
    <name type="common">Haemophilus pleuropneumoniae</name>
    <dbReference type="NCBI Taxonomy" id="715"/>
    <lineage>
        <taxon>Bacteria</taxon>
        <taxon>Pseudomonadati</taxon>
        <taxon>Pseudomonadota</taxon>
        <taxon>Gammaproteobacteria</taxon>
        <taxon>Pasteurellales</taxon>
        <taxon>Pasteurellaceae</taxon>
        <taxon>Actinobacillus</taxon>
    </lineage>
</organism>
<dbReference type="Pfam" id="PF17101">
    <property type="entry name" value="Stealth_CR1"/>
    <property type="match status" value="1"/>
</dbReference>
<keyword evidence="3" id="KW-0270">Exopolysaccharide synthesis</keyword>
<evidence type="ECO:0000256" key="1">
    <source>
        <dbReference type="ARBA" id="ARBA00007583"/>
    </source>
</evidence>
<dbReference type="GO" id="GO:0016772">
    <property type="term" value="F:transferase activity, transferring phosphorus-containing groups"/>
    <property type="evidence" value="ECO:0007669"/>
    <property type="project" value="InterPro"/>
</dbReference>
<comment type="similarity">
    <text evidence="1">Belongs to the stealth family.</text>
</comment>
<evidence type="ECO:0000259" key="4">
    <source>
        <dbReference type="Pfam" id="PF11380"/>
    </source>
</evidence>
<evidence type="ECO:0000259" key="5">
    <source>
        <dbReference type="Pfam" id="PF17101"/>
    </source>
</evidence>
<sequence>MNKMNRKFSKLLKNPHIFFRDFLNKKYPIKNTELPFSESEEANLIEANQKLDKIIQKNTLQQANIDVVFTWVDGSDPSWQAKYSQYAPNYQAKSALYATDIARFEDHNELYYSVHAVLKYMPWVRHIFIITDNQKPKWLDETRQEKITLIDHQDIIDKEYLPTFNSHVIEAFLHKIPNLSENFIYFNDDVFIARELQAEHFFQANGIASIFVSEKSLSKMRDKGIITPTLSASEYSIRLLNKYYDTNIDSPLVHTYIPLKKSMYELAWLRYEKAILGFLPNKLRTNNDLNFANFLIPWLMYFEGKAMPKIDICYYFNIRSPNAISLYKKLLLKQQMGEEPNSFCANDFNSNYSIENYRNNLISTLNNYYKF</sequence>
<reference evidence="6" key="1">
    <citation type="journal article" date="2015" name="J. Vet. Diagn. Invest.">
        <title>Isolation and genetic characterization of an Actinobacillus pleuropneumoniae serovar K12:O3 strain.</title>
        <authorList>
            <person name="Ito H."/>
            <person name="Matsumoto A."/>
        </authorList>
    </citation>
    <scope>NUCLEOTIDE SEQUENCE</scope>
    <source>
        <strain evidence="6">QAS106</strain>
    </source>
</reference>
<evidence type="ECO:0000256" key="3">
    <source>
        <dbReference type="ARBA" id="ARBA00023169"/>
    </source>
</evidence>
<evidence type="ECO:0000256" key="2">
    <source>
        <dbReference type="ARBA" id="ARBA00022679"/>
    </source>
</evidence>
<dbReference type="PANTHER" id="PTHR24045:SF0">
    <property type="entry name" value="N-ACETYLGLUCOSAMINE-1-PHOSPHOTRANSFERASE SUBUNITS ALPHA_BETA"/>
    <property type="match status" value="1"/>
</dbReference>
<name>A0A0A1H2V9_ACTPL</name>
<dbReference type="SMR" id="A0A0A1H2V9"/>
<dbReference type="PANTHER" id="PTHR24045">
    <property type="match status" value="1"/>
</dbReference>
<accession>A0A0A1H2V9</accession>
<dbReference type="EMBL" id="AB701757">
    <property type="protein sequence ID" value="BAP87047.1"/>
    <property type="molecule type" value="Genomic_DNA"/>
</dbReference>